<organism evidence="2 3">
    <name type="scientific">Emticicia aquatilis</name>
    <dbReference type="NCBI Taxonomy" id="1537369"/>
    <lineage>
        <taxon>Bacteria</taxon>
        <taxon>Pseudomonadati</taxon>
        <taxon>Bacteroidota</taxon>
        <taxon>Cytophagia</taxon>
        <taxon>Cytophagales</taxon>
        <taxon>Leadbetterellaceae</taxon>
        <taxon>Emticicia</taxon>
    </lineage>
</organism>
<protein>
    <recommendedName>
        <fullName evidence="1">DinB-like domain-containing protein</fullName>
    </recommendedName>
</protein>
<dbReference type="InterPro" id="IPR034660">
    <property type="entry name" value="DinB/YfiT-like"/>
</dbReference>
<dbReference type="Proteomes" id="UP000609064">
    <property type="component" value="Unassembled WGS sequence"/>
</dbReference>
<reference evidence="2" key="1">
    <citation type="journal article" date="2014" name="Int. J. Syst. Evol. Microbiol.">
        <title>Complete genome sequence of Corynebacterium casei LMG S-19264T (=DSM 44701T), isolated from a smear-ripened cheese.</title>
        <authorList>
            <consortium name="US DOE Joint Genome Institute (JGI-PGF)"/>
            <person name="Walter F."/>
            <person name="Albersmeier A."/>
            <person name="Kalinowski J."/>
            <person name="Ruckert C."/>
        </authorList>
    </citation>
    <scope>NUCLEOTIDE SEQUENCE</scope>
    <source>
        <strain evidence="2">CGMCC 1.15958</strain>
    </source>
</reference>
<evidence type="ECO:0000313" key="2">
    <source>
        <dbReference type="EMBL" id="GGD75440.1"/>
    </source>
</evidence>
<gene>
    <name evidence="2" type="ORF">GCM10011514_44200</name>
</gene>
<sequence length="154" mass="17883">MNTKIESIKKLRLFLLKHIEGLSVEQLNEIPQDFNNNIIWNVGHMLSAFQSLTYKRAGLPEKIQENYFKPFVPGTKPEQFFDGETIEIIKSLLVSTIDVFMIDYENKIFENYTKSEGIERTYNIEVATIDAALDFLLYHEGLHIGYILAQKHLV</sequence>
<reference evidence="2" key="2">
    <citation type="submission" date="2020-09" db="EMBL/GenBank/DDBJ databases">
        <authorList>
            <person name="Sun Q."/>
            <person name="Zhou Y."/>
        </authorList>
    </citation>
    <scope>NUCLEOTIDE SEQUENCE</scope>
    <source>
        <strain evidence="2">CGMCC 1.15958</strain>
    </source>
</reference>
<evidence type="ECO:0000259" key="1">
    <source>
        <dbReference type="Pfam" id="PF12867"/>
    </source>
</evidence>
<name>A0A916Z4E8_9BACT</name>
<comment type="caution">
    <text evidence="2">The sequence shown here is derived from an EMBL/GenBank/DDBJ whole genome shotgun (WGS) entry which is preliminary data.</text>
</comment>
<evidence type="ECO:0000313" key="3">
    <source>
        <dbReference type="Proteomes" id="UP000609064"/>
    </source>
</evidence>
<keyword evidence="3" id="KW-1185">Reference proteome</keyword>
<dbReference type="Gene3D" id="1.20.120.450">
    <property type="entry name" value="dinb family like domain"/>
    <property type="match status" value="1"/>
</dbReference>
<dbReference type="EMBL" id="BMKK01000011">
    <property type="protein sequence ID" value="GGD75440.1"/>
    <property type="molecule type" value="Genomic_DNA"/>
</dbReference>
<feature type="domain" description="DinB-like" evidence="1">
    <location>
        <begin position="15"/>
        <end position="147"/>
    </location>
</feature>
<dbReference type="Pfam" id="PF12867">
    <property type="entry name" value="DinB_2"/>
    <property type="match status" value="1"/>
</dbReference>
<dbReference type="SUPFAM" id="SSF109854">
    <property type="entry name" value="DinB/YfiT-like putative metalloenzymes"/>
    <property type="match status" value="1"/>
</dbReference>
<dbReference type="InterPro" id="IPR024775">
    <property type="entry name" value="DinB-like"/>
</dbReference>
<dbReference type="RefSeq" id="WP_188769516.1">
    <property type="nucleotide sequence ID" value="NZ_BMKK01000011.1"/>
</dbReference>
<dbReference type="AlphaFoldDB" id="A0A916Z4E8"/>
<proteinExistence type="predicted"/>
<accession>A0A916Z4E8</accession>